<dbReference type="Pfam" id="PF16318">
    <property type="entry name" value="DUF4957"/>
    <property type="match status" value="1"/>
</dbReference>
<name>A0ABW3JJ10_9FLAO</name>
<dbReference type="InterPro" id="IPR036116">
    <property type="entry name" value="FN3_sf"/>
</dbReference>
<dbReference type="EMBL" id="JBHTJI010000001">
    <property type="protein sequence ID" value="MFD0990100.1"/>
    <property type="molecule type" value="Genomic_DNA"/>
</dbReference>
<dbReference type="InterPro" id="IPR003961">
    <property type="entry name" value="FN3_dom"/>
</dbReference>
<dbReference type="SUPFAM" id="SSF49265">
    <property type="entry name" value="Fibronectin type III"/>
    <property type="match status" value="1"/>
</dbReference>
<organism evidence="3 4">
    <name type="scientific">Mariniflexile jejuense</name>
    <dbReference type="NCBI Taxonomy" id="1173582"/>
    <lineage>
        <taxon>Bacteria</taxon>
        <taxon>Pseudomonadati</taxon>
        <taxon>Bacteroidota</taxon>
        <taxon>Flavobacteriia</taxon>
        <taxon>Flavobacteriales</taxon>
        <taxon>Flavobacteriaceae</taxon>
        <taxon>Mariniflexile</taxon>
    </lineage>
</organism>
<dbReference type="CDD" id="cd00063">
    <property type="entry name" value="FN3"/>
    <property type="match status" value="1"/>
</dbReference>
<reference evidence="4" key="1">
    <citation type="journal article" date="2019" name="Int. J. Syst. Evol. Microbiol.">
        <title>The Global Catalogue of Microorganisms (GCM) 10K type strain sequencing project: providing services to taxonomists for standard genome sequencing and annotation.</title>
        <authorList>
            <consortium name="The Broad Institute Genomics Platform"/>
            <consortium name="The Broad Institute Genome Sequencing Center for Infectious Disease"/>
            <person name="Wu L."/>
            <person name="Ma J."/>
        </authorList>
    </citation>
    <scope>NUCLEOTIDE SEQUENCE [LARGE SCALE GENOMIC DNA]</scope>
    <source>
        <strain evidence="4">CCUG 62414</strain>
    </source>
</reference>
<feature type="domain" description="Fibronectin type-III" evidence="2">
    <location>
        <begin position="40"/>
        <end position="132"/>
    </location>
</feature>
<dbReference type="Gene3D" id="2.60.40.10">
    <property type="entry name" value="Immunoglobulins"/>
    <property type="match status" value="1"/>
</dbReference>
<feature type="signal peptide" evidence="1">
    <location>
        <begin position="1"/>
        <end position="22"/>
    </location>
</feature>
<evidence type="ECO:0000259" key="2">
    <source>
        <dbReference type="PROSITE" id="PS50853"/>
    </source>
</evidence>
<sequence>MKTKYILKSLLIAVLISTTVYNCGYNEDVIDELSLNREFAPVALTARVRNQTVVELNWTVREDVNNYIVEFSADDPNFNTIFKTVEVSASELPLQVQLEGLTEYSIRVKALSSVGLDDSTWAVTTATTLSEQLMLPYANGDIGYNTATLKWQAGINVTHLLLQPGDITHTITEQEKAAGVATVTALTSETKYTVDLFNNTKPRGFATIKTEVDPSIGNVIGPSDNLLQMIANAASGSILLLQPGDYTAQTGSITLNKSITIRGLYSYDLPLLSNNVSIVNGATNVSLIHLNLNGGATVQDVVRYSAAGNYNSLLIKGCIVSNYDRSFIAGNVTSAIVQTVIVEDCIVTNVITNGGDFIDFRNSDALNISVKTSTFNNCAPARDFFRIDAAGDSNNNTPLKTVNVLLENCTLYGVCNTTDRILYIRFNANAITVSKNIFAQTDAIYSNQSTTSDPVFLNNNYFNTTGLHTTNTKFDATTTFTTLDPGFVNAAAGNFKVTNQILIDNQIGDPRWRL</sequence>
<accession>A0ABW3JJ10</accession>
<dbReference type="Pfam" id="PF17161">
    <property type="entry name" value="DUF5123"/>
    <property type="match status" value="1"/>
</dbReference>
<feature type="chain" id="PRO_5046675703" evidence="1">
    <location>
        <begin position="23"/>
        <end position="514"/>
    </location>
</feature>
<comment type="caution">
    <text evidence="3">The sequence shown here is derived from an EMBL/GenBank/DDBJ whole genome shotgun (WGS) entry which is preliminary data.</text>
</comment>
<keyword evidence="4" id="KW-1185">Reference proteome</keyword>
<protein>
    <submittedName>
        <fullName evidence="3">DUF5123 domain-containing protein</fullName>
    </submittedName>
</protein>
<dbReference type="InterPro" id="IPR033427">
    <property type="entry name" value="DUF5123"/>
</dbReference>
<evidence type="ECO:0000256" key="1">
    <source>
        <dbReference type="SAM" id="SignalP"/>
    </source>
</evidence>
<evidence type="ECO:0000313" key="3">
    <source>
        <dbReference type="EMBL" id="MFD0990100.1"/>
    </source>
</evidence>
<dbReference type="RefSeq" id="WP_379925693.1">
    <property type="nucleotide sequence ID" value="NZ_JBHTJI010000001.1"/>
</dbReference>
<dbReference type="InterPro" id="IPR032530">
    <property type="entry name" value="DUF4957"/>
</dbReference>
<gene>
    <name evidence="3" type="ORF">ACFQ1R_08330</name>
</gene>
<evidence type="ECO:0000313" key="4">
    <source>
        <dbReference type="Proteomes" id="UP001597061"/>
    </source>
</evidence>
<dbReference type="Proteomes" id="UP001597061">
    <property type="component" value="Unassembled WGS sequence"/>
</dbReference>
<keyword evidence="1" id="KW-0732">Signal</keyword>
<dbReference type="PROSITE" id="PS50853">
    <property type="entry name" value="FN3"/>
    <property type="match status" value="1"/>
</dbReference>
<dbReference type="InterPro" id="IPR013783">
    <property type="entry name" value="Ig-like_fold"/>
</dbReference>
<proteinExistence type="predicted"/>
<dbReference type="InterPro" id="IPR011050">
    <property type="entry name" value="Pectin_lyase_fold/virulence"/>
</dbReference>
<dbReference type="SUPFAM" id="SSF51126">
    <property type="entry name" value="Pectin lyase-like"/>
    <property type="match status" value="1"/>
</dbReference>